<comment type="caution">
    <text evidence="1">The sequence shown here is derived from an EMBL/GenBank/DDBJ whole genome shotgun (WGS) entry which is preliminary data.</text>
</comment>
<keyword evidence="2" id="KW-1185">Reference proteome</keyword>
<sequence length="161" mass="18185">MLACLSLLGSMNYLELSFDQLIYVEGSTSSTDITSIWTNVAGGVNKGRVYGLGALPSLCHSSPLLSSASTSQSLEEMEAMRKKNSEMTERLQRFEANFAKVQKFMENIWLNQMIPKKRATLMKSSLCYGCLDIFYEIMMSFELLKSVLNHNLILIRLDFDT</sequence>
<name>A0AAN8T1W2_SOLBU</name>
<proteinExistence type="predicted"/>
<gene>
    <name evidence="1" type="ORF">RDI58_022322</name>
</gene>
<dbReference type="AlphaFoldDB" id="A0AAN8T1W2"/>
<dbReference type="Proteomes" id="UP001371456">
    <property type="component" value="Unassembled WGS sequence"/>
</dbReference>
<evidence type="ECO:0000313" key="1">
    <source>
        <dbReference type="EMBL" id="KAK6780138.1"/>
    </source>
</evidence>
<accession>A0AAN8T1W2</accession>
<reference evidence="1 2" key="1">
    <citation type="submission" date="2024-02" db="EMBL/GenBank/DDBJ databases">
        <title>de novo genome assembly of Solanum bulbocastanum strain 11H21.</title>
        <authorList>
            <person name="Hosaka A.J."/>
        </authorList>
    </citation>
    <scope>NUCLEOTIDE SEQUENCE [LARGE SCALE GENOMIC DNA]</scope>
    <source>
        <tissue evidence="1">Young leaves</tissue>
    </source>
</reference>
<dbReference type="EMBL" id="JBANQN010000009">
    <property type="protein sequence ID" value="KAK6780138.1"/>
    <property type="molecule type" value="Genomic_DNA"/>
</dbReference>
<evidence type="ECO:0000313" key="2">
    <source>
        <dbReference type="Proteomes" id="UP001371456"/>
    </source>
</evidence>
<protein>
    <submittedName>
        <fullName evidence="1">Uncharacterized protein</fullName>
    </submittedName>
</protein>
<organism evidence="1 2">
    <name type="scientific">Solanum bulbocastanum</name>
    <name type="common">Wild potato</name>
    <dbReference type="NCBI Taxonomy" id="147425"/>
    <lineage>
        <taxon>Eukaryota</taxon>
        <taxon>Viridiplantae</taxon>
        <taxon>Streptophyta</taxon>
        <taxon>Embryophyta</taxon>
        <taxon>Tracheophyta</taxon>
        <taxon>Spermatophyta</taxon>
        <taxon>Magnoliopsida</taxon>
        <taxon>eudicotyledons</taxon>
        <taxon>Gunneridae</taxon>
        <taxon>Pentapetalae</taxon>
        <taxon>asterids</taxon>
        <taxon>lamiids</taxon>
        <taxon>Solanales</taxon>
        <taxon>Solanaceae</taxon>
        <taxon>Solanoideae</taxon>
        <taxon>Solaneae</taxon>
        <taxon>Solanum</taxon>
    </lineage>
</organism>